<feature type="region of interest" description="Disordered" evidence="1">
    <location>
        <begin position="50"/>
        <end position="114"/>
    </location>
</feature>
<evidence type="ECO:0000256" key="1">
    <source>
        <dbReference type="SAM" id="MobiDB-lite"/>
    </source>
</evidence>
<dbReference type="SUPFAM" id="SSF68912">
    <property type="entry name" value="Rho N-terminal domain-like"/>
    <property type="match status" value="1"/>
</dbReference>
<feature type="domain" description="Rho termination factor-like N-terminal" evidence="2">
    <location>
        <begin position="19"/>
        <end position="51"/>
    </location>
</feature>
<organism evidence="3 4">
    <name type="scientific">Actinophytocola algeriensis</name>
    <dbReference type="NCBI Taxonomy" id="1768010"/>
    <lineage>
        <taxon>Bacteria</taxon>
        <taxon>Bacillati</taxon>
        <taxon>Actinomycetota</taxon>
        <taxon>Actinomycetes</taxon>
        <taxon>Pseudonocardiales</taxon>
        <taxon>Pseudonocardiaceae</taxon>
    </lineage>
</organism>
<dbReference type="GO" id="GO:0006353">
    <property type="term" value="P:DNA-templated transcription termination"/>
    <property type="evidence" value="ECO:0007669"/>
    <property type="project" value="InterPro"/>
</dbReference>
<keyword evidence="4" id="KW-1185">Reference proteome</keyword>
<feature type="compositionally biased region" description="Gly residues" evidence="1">
    <location>
        <begin position="53"/>
        <end position="70"/>
    </location>
</feature>
<comment type="caution">
    <text evidence="3">The sequence shown here is derived from an EMBL/GenBank/DDBJ whole genome shotgun (WGS) entry which is preliminary data.</text>
</comment>
<gene>
    <name evidence="3" type="ORF">FHR82_009008</name>
</gene>
<protein>
    <recommendedName>
        <fullName evidence="2">Rho termination factor-like N-terminal domain-containing protein</fullName>
    </recommendedName>
</protein>
<proteinExistence type="predicted"/>
<feature type="compositionally biased region" description="Basic and acidic residues" evidence="1">
    <location>
        <begin position="93"/>
        <end position="108"/>
    </location>
</feature>
<dbReference type="AlphaFoldDB" id="A0A7W7VJX0"/>
<dbReference type="Pfam" id="PF07498">
    <property type="entry name" value="Rho_N"/>
    <property type="match status" value="1"/>
</dbReference>
<dbReference type="InterPro" id="IPR036269">
    <property type="entry name" value="Rho_N_sf"/>
</dbReference>
<name>A0A7W7VJX0_9PSEU</name>
<dbReference type="Proteomes" id="UP000520767">
    <property type="component" value="Unassembled WGS sequence"/>
</dbReference>
<accession>A0A7W7VJX0</accession>
<evidence type="ECO:0000259" key="2">
    <source>
        <dbReference type="Pfam" id="PF07498"/>
    </source>
</evidence>
<reference evidence="3 4" key="1">
    <citation type="submission" date="2020-08" db="EMBL/GenBank/DDBJ databases">
        <title>Genomic Encyclopedia of Type Strains, Phase III (KMG-III): the genomes of soil and plant-associated and newly described type strains.</title>
        <authorList>
            <person name="Whitman W."/>
        </authorList>
    </citation>
    <scope>NUCLEOTIDE SEQUENCE [LARGE SCALE GENOMIC DNA]</scope>
    <source>
        <strain evidence="3 4">CECT 8960</strain>
    </source>
</reference>
<dbReference type="RefSeq" id="WP_221465084.1">
    <property type="nucleotide sequence ID" value="NZ_JACHJQ010000016.1"/>
</dbReference>
<dbReference type="EMBL" id="JACHJQ010000016">
    <property type="protein sequence ID" value="MBB4912734.1"/>
    <property type="molecule type" value="Genomic_DNA"/>
</dbReference>
<feature type="compositionally biased region" description="Polar residues" evidence="1">
    <location>
        <begin position="74"/>
        <end position="87"/>
    </location>
</feature>
<dbReference type="InterPro" id="IPR011112">
    <property type="entry name" value="Rho-like_N"/>
</dbReference>
<evidence type="ECO:0000313" key="4">
    <source>
        <dbReference type="Proteomes" id="UP000520767"/>
    </source>
</evidence>
<evidence type="ECO:0000313" key="3">
    <source>
        <dbReference type="EMBL" id="MBB4912734.1"/>
    </source>
</evidence>
<sequence>MAEQPGNQTPNTLDVNETDLREMKVDELRSKAWELDVFGVSDLRKEELVHAVGGRGGGGDDTGGGGGGGVRTDPGTSKSLKYSQEITSTDDDPERRPQPGDHRPRRDPAVGGAA</sequence>